<organism evidence="2 3">
    <name type="scientific">Streptomyces rubiginosohelvolus</name>
    <dbReference type="NCBI Taxonomy" id="67362"/>
    <lineage>
        <taxon>Bacteria</taxon>
        <taxon>Bacillati</taxon>
        <taxon>Actinomycetota</taxon>
        <taxon>Actinomycetes</taxon>
        <taxon>Kitasatosporales</taxon>
        <taxon>Streptomycetaceae</taxon>
        <taxon>Streptomyces</taxon>
    </lineage>
</organism>
<name>A0ABQ3BES8_9ACTN</name>
<evidence type="ECO:0000313" key="2">
    <source>
        <dbReference type="EMBL" id="GGZ40004.1"/>
    </source>
</evidence>
<evidence type="ECO:0000256" key="1">
    <source>
        <dbReference type="SAM" id="MobiDB-lite"/>
    </source>
</evidence>
<dbReference type="EMBL" id="BMUW01000001">
    <property type="protein sequence ID" value="GGZ40004.1"/>
    <property type="molecule type" value="Genomic_DNA"/>
</dbReference>
<accession>A0ABQ3BES8</accession>
<dbReference type="Proteomes" id="UP000624183">
    <property type="component" value="Unassembled WGS sequence"/>
</dbReference>
<proteinExistence type="predicted"/>
<protein>
    <submittedName>
        <fullName evidence="2">Uncharacterized protein</fullName>
    </submittedName>
</protein>
<feature type="region of interest" description="Disordered" evidence="1">
    <location>
        <begin position="41"/>
        <end position="88"/>
    </location>
</feature>
<comment type="caution">
    <text evidence="2">The sequence shown here is derived from an EMBL/GenBank/DDBJ whole genome shotgun (WGS) entry which is preliminary data.</text>
</comment>
<sequence length="101" mass="10281">MPPVSLTQRAYVCAIAGTPAIFTALMSSDRSGAQVITVTGSLDPPVAPGSPPQPDSRTAPAAAALMTPGKGRGKVGRRRPVMERDLSGPGVTARCAVLNAR</sequence>
<keyword evidence="3" id="KW-1185">Reference proteome</keyword>
<reference evidence="3" key="1">
    <citation type="journal article" date="2019" name="Int. J. Syst. Evol. Microbiol.">
        <title>The Global Catalogue of Microorganisms (GCM) 10K type strain sequencing project: providing services to taxonomists for standard genome sequencing and annotation.</title>
        <authorList>
            <consortium name="The Broad Institute Genomics Platform"/>
            <consortium name="The Broad Institute Genome Sequencing Center for Infectious Disease"/>
            <person name="Wu L."/>
            <person name="Ma J."/>
        </authorList>
    </citation>
    <scope>NUCLEOTIDE SEQUENCE [LARGE SCALE GENOMIC DNA]</scope>
    <source>
        <strain evidence="3">JCM 4602</strain>
    </source>
</reference>
<feature type="compositionally biased region" description="Pro residues" evidence="1">
    <location>
        <begin position="45"/>
        <end position="54"/>
    </location>
</feature>
<gene>
    <name evidence="2" type="ORF">GCM10010328_12880</name>
</gene>
<evidence type="ECO:0000313" key="3">
    <source>
        <dbReference type="Proteomes" id="UP000624183"/>
    </source>
</evidence>